<sequence length="110" mass="12666">MSVVYEIRFTVRPEQLDRFNTLLNGVLDAMRAEAGFRNAVLHQDPQDPCRFMLYETWADHQQVVEVEIHRPYRAEWHAALPEILAAPREVSVWQPLRADGLGAQPALSRS</sequence>
<dbReference type="InterPro" id="IPR007138">
    <property type="entry name" value="ABM_dom"/>
</dbReference>
<dbReference type="EMBL" id="JACTUZ010000024">
    <property type="protein sequence ID" value="MBC9176959.1"/>
    <property type="molecule type" value="Genomic_DNA"/>
</dbReference>
<evidence type="ECO:0000313" key="3">
    <source>
        <dbReference type="Proteomes" id="UP000603940"/>
    </source>
</evidence>
<dbReference type="GO" id="GO:0004497">
    <property type="term" value="F:monooxygenase activity"/>
    <property type="evidence" value="ECO:0007669"/>
    <property type="project" value="UniProtKB-KW"/>
</dbReference>
<dbReference type="Proteomes" id="UP000603940">
    <property type="component" value="Unassembled WGS sequence"/>
</dbReference>
<feature type="domain" description="ABM" evidence="1">
    <location>
        <begin position="3"/>
        <end position="92"/>
    </location>
</feature>
<dbReference type="SUPFAM" id="SSF54909">
    <property type="entry name" value="Dimeric alpha+beta barrel"/>
    <property type="match status" value="1"/>
</dbReference>
<dbReference type="PROSITE" id="PS51725">
    <property type="entry name" value="ABM"/>
    <property type="match status" value="1"/>
</dbReference>
<dbReference type="Gene3D" id="3.30.70.100">
    <property type="match status" value="1"/>
</dbReference>
<evidence type="ECO:0000313" key="2">
    <source>
        <dbReference type="EMBL" id="MBC9176959.1"/>
    </source>
</evidence>
<gene>
    <name evidence="2" type="ORF">IBL25_08380</name>
</gene>
<dbReference type="InterPro" id="IPR011008">
    <property type="entry name" value="Dimeric_a/b-barrel"/>
</dbReference>
<keyword evidence="2" id="KW-0503">Monooxygenase</keyword>
<protein>
    <submittedName>
        <fullName evidence="2">Antibiotic biosynthesis monooxygenase</fullName>
    </submittedName>
</protein>
<name>A0ABR7R5C9_9PROT</name>
<dbReference type="RefSeq" id="WP_187778104.1">
    <property type="nucleotide sequence ID" value="NZ_JACTUZ010000024.1"/>
</dbReference>
<proteinExistence type="predicted"/>
<accession>A0ABR7R5C9</accession>
<evidence type="ECO:0000259" key="1">
    <source>
        <dbReference type="PROSITE" id="PS51725"/>
    </source>
</evidence>
<organism evidence="2 3">
    <name type="scientific">Pseudoroseomonas ludipueritiae</name>
    <dbReference type="NCBI Taxonomy" id="198093"/>
    <lineage>
        <taxon>Bacteria</taxon>
        <taxon>Pseudomonadati</taxon>
        <taxon>Pseudomonadota</taxon>
        <taxon>Alphaproteobacteria</taxon>
        <taxon>Acetobacterales</taxon>
        <taxon>Acetobacteraceae</taxon>
        <taxon>Pseudoroseomonas</taxon>
    </lineage>
</organism>
<dbReference type="Pfam" id="PF03992">
    <property type="entry name" value="ABM"/>
    <property type="match status" value="1"/>
</dbReference>
<comment type="caution">
    <text evidence="2">The sequence shown here is derived from an EMBL/GenBank/DDBJ whole genome shotgun (WGS) entry which is preliminary data.</text>
</comment>
<keyword evidence="3" id="KW-1185">Reference proteome</keyword>
<reference evidence="2 3" key="1">
    <citation type="journal article" date="2009" name="Int. J. Syst. Evol. Microbiol.">
        <title>Transfer of Teichococcus ludipueritiae and Muricoccus roseus to the genus Roseomonas, as Roseomonas ludipueritiae comb. nov. and Roseomonas rosea comb. nov., respectively, and emended description of the genus Roseomonas.</title>
        <authorList>
            <person name="Sanchez-Porro C."/>
            <person name="Gallego V."/>
            <person name="Busse H.J."/>
            <person name="Kampfer P."/>
            <person name="Ventosa A."/>
        </authorList>
    </citation>
    <scope>NUCLEOTIDE SEQUENCE [LARGE SCALE GENOMIC DNA]</scope>
    <source>
        <strain evidence="2 3">DSM 14915</strain>
    </source>
</reference>
<keyword evidence="2" id="KW-0560">Oxidoreductase</keyword>